<proteinExistence type="inferred from homology"/>
<evidence type="ECO:0000313" key="9">
    <source>
        <dbReference type="EMBL" id="GMN64123.1"/>
    </source>
</evidence>
<dbReference type="Gene3D" id="1.10.110.10">
    <property type="entry name" value="Plant lipid-transfer and hydrophobic proteins"/>
    <property type="match status" value="2"/>
</dbReference>
<keyword evidence="5" id="KW-1015">Disulfide bond</keyword>
<dbReference type="InterPro" id="IPR036312">
    <property type="entry name" value="Bifun_inhib/LTP/seed_sf"/>
</dbReference>
<dbReference type="InterPro" id="IPR000528">
    <property type="entry name" value="Plant_nsLTP"/>
</dbReference>
<accession>A0AA88DYP2</accession>
<dbReference type="SUPFAM" id="SSF47699">
    <property type="entry name" value="Bifunctional inhibitor/lipid-transfer protein/seed storage 2S albumin"/>
    <property type="match status" value="2"/>
</dbReference>
<dbReference type="CDD" id="cd01960">
    <property type="entry name" value="nsLTP1"/>
    <property type="match status" value="2"/>
</dbReference>
<feature type="domain" description="Bifunctional inhibitor/plant lipid transfer protein/seed storage helical" evidence="8">
    <location>
        <begin position="26"/>
        <end position="110"/>
    </location>
</feature>
<dbReference type="Pfam" id="PF00234">
    <property type="entry name" value="Tryp_alpha_amyl"/>
    <property type="match status" value="2"/>
</dbReference>
<dbReference type="PANTHER" id="PTHR33076">
    <property type="entry name" value="NON-SPECIFIC LIPID-TRANSFER PROTEIN 2-RELATED"/>
    <property type="match status" value="1"/>
</dbReference>
<evidence type="ECO:0000256" key="2">
    <source>
        <dbReference type="ARBA" id="ARBA00009748"/>
    </source>
</evidence>
<comment type="caution">
    <text evidence="9">The sequence shown here is derived from an EMBL/GenBank/DDBJ whole genome shotgun (WGS) entry which is preliminary data.</text>
</comment>
<sequence>MARINVAAIFVLLLLLVATSEAAISCSDVAKDLRPCVNYLVNGSGKPPVPCCAGASALASAAVSSADKKAACECIKTTSKSLKIKADLAQALPQNCGISLAFTISPNLDCSKYESHYLKTWLQLLCSFSCLSRPRKPRFHAAKSATPCVSYLKTKGAETPSDDCCKGADAVVAAAKTKDDKQAACECIKTAAKAIKANEGKAKAPLTKCKVSLPYNISRSMDCSKYYSV</sequence>
<evidence type="ECO:0000313" key="10">
    <source>
        <dbReference type="Proteomes" id="UP001187192"/>
    </source>
</evidence>
<name>A0AA88DYP2_FICCA</name>
<comment type="similarity">
    <text evidence="2 6">Belongs to the plant LTP family.</text>
</comment>
<feature type="signal peptide" evidence="7">
    <location>
        <begin position="1"/>
        <end position="22"/>
    </location>
</feature>
<reference evidence="9" key="1">
    <citation type="submission" date="2023-07" db="EMBL/GenBank/DDBJ databases">
        <title>draft genome sequence of fig (Ficus carica).</title>
        <authorList>
            <person name="Takahashi T."/>
            <person name="Nishimura K."/>
        </authorList>
    </citation>
    <scope>NUCLEOTIDE SEQUENCE</scope>
</reference>
<dbReference type="InterPro" id="IPR016140">
    <property type="entry name" value="Bifunc_inhib/LTP/seed_store"/>
</dbReference>
<feature type="chain" id="PRO_5041637448" description="Non-specific lipid-transfer protein" evidence="7">
    <location>
        <begin position="23"/>
        <end position="229"/>
    </location>
</feature>
<evidence type="ECO:0000259" key="8">
    <source>
        <dbReference type="SMART" id="SM00499"/>
    </source>
</evidence>
<dbReference type="Proteomes" id="UP001187192">
    <property type="component" value="Unassembled WGS sequence"/>
</dbReference>
<gene>
    <name evidence="9" type="ORF">TIFTF001_033199</name>
</gene>
<dbReference type="GO" id="GO:0006869">
    <property type="term" value="P:lipid transport"/>
    <property type="evidence" value="ECO:0007669"/>
    <property type="project" value="InterPro"/>
</dbReference>
<organism evidence="9 10">
    <name type="scientific">Ficus carica</name>
    <name type="common">Common fig</name>
    <dbReference type="NCBI Taxonomy" id="3494"/>
    <lineage>
        <taxon>Eukaryota</taxon>
        <taxon>Viridiplantae</taxon>
        <taxon>Streptophyta</taxon>
        <taxon>Embryophyta</taxon>
        <taxon>Tracheophyta</taxon>
        <taxon>Spermatophyta</taxon>
        <taxon>Magnoliopsida</taxon>
        <taxon>eudicotyledons</taxon>
        <taxon>Gunneridae</taxon>
        <taxon>Pentapetalae</taxon>
        <taxon>rosids</taxon>
        <taxon>fabids</taxon>
        <taxon>Rosales</taxon>
        <taxon>Moraceae</taxon>
        <taxon>Ficeae</taxon>
        <taxon>Ficus</taxon>
    </lineage>
</organism>
<keyword evidence="3 6" id="KW-0813">Transport</keyword>
<evidence type="ECO:0000256" key="5">
    <source>
        <dbReference type="ARBA" id="ARBA00023157"/>
    </source>
</evidence>
<feature type="domain" description="Bifunctional inhibitor/plant lipid transfer protein/seed storage helical" evidence="8">
    <location>
        <begin position="148"/>
        <end position="223"/>
    </location>
</feature>
<keyword evidence="7" id="KW-0732">Signal</keyword>
<keyword evidence="4 6" id="KW-0446">Lipid-binding</keyword>
<dbReference type="EMBL" id="BTGU01000169">
    <property type="protein sequence ID" value="GMN64123.1"/>
    <property type="molecule type" value="Genomic_DNA"/>
</dbReference>
<comment type="function">
    <text evidence="1 6">Plant non-specific lipid-transfer proteins transfer phospholipids as well as galactolipids across membranes. May play a role in wax or cutin deposition in the cell walls of expanding epidermal cells and certain secretory tissues.</text>
</comment>
<evidence type="ECO:0000256" key="4">
    <source>
        <dbReference type="ARBA" id="ARBA00023121"/>
    </source>
</evidence>
<dbReference type="AlphaFoldDB" id="A0AA88DYP2"/>
<dbReference type="SMART" id="SM00499">
    <property type="entry name" value="AAI"/>
    <property type="match status" value="2"/>
</dbReference>
<dbReference type="GO" id="GO:0008289">
    <property type="term" value="F:lipid binding"/>
    <property type="evidence" value="ECO:0007669"/>
    <property type="project" value="UniProtKB-KW"/>
</dbReference>
<evidence type="ECO:0000256" key="7">
    <source>
        <dbReference type="SAM" id="SignalP"/>
    </source>
</evidence>
<evidence type="ECO:0000256" key="1">
    <source>
        <dbReference type="ARBA" id="ARBA00003211"/>
    </source>
</evidence>
<protein>
    <recommendedName>
        <fullName evidence="6">Non-specific lipid-transfer protein</fullName>
    </recommendedName>
</protein>
<dbReference type="PRINTS" id="PR00382">
    <property type="entry name" value="LIPIDTRNSFER"/>
</dbReference>
<evidence type="ECO:0000256" key="6">
    <source>
        <dbReference type="RuleBase" id="RU000628"/>
    </source>
</evidence>
<evidence type="ECO:0000256" key="3">
    <source>
        <dbReference type="ARBA" id="ARBA00022448"/>
    </source>
</evidence>
<keyword evidence="10" id="KW-1185">Reference proteome</keyword>